<dbReference type="Proteomes" id="UP001163846">
    <property type="component" value="Unassembled WGS sequence"/>
</dbReference>
<keyword evidence="1" id="KW-0472">Membrane</keyword>
<dbReference type="InterPro" id="IPR045339">
    <property type="entry name" value="DUF6534"/>
</dbReference>
<dbReference type="PANTHER" id="PTHR40465">
    <property type="entry name" value="CHROMOSOME 1, WHOLE GENOME SHOTGUN SEQUENCE"/>
    <property type="match status" value="1"/>
</dbReference>
<protein>
    <recommendedName>
        <fullName evidence="2">DUF6534 domain-containing protein</fullName>
    </recommendedName>
</protein>
<feature type="transmembrane region" description="Helical" evidence="1">
    <location>
        <begin position="131"/>
        <end position="152"/>
    </location>
</feature>
<dbReference type="AlphaFoldDB" id="A0AA38PE99"/>
<reference evidence="3" key="1">
    <citation type="submission" date="2022-08" db="EMBL/GenBank/DDBJ databases">
        <authorList>
            <consortium name="DOE Joint Genome Institute"/>
            <person name="Min B."/>
            <person name="Riley R."/>
            <person name="Sierra-Patev S."/>
            <person name="Naranjo-Ortiz M."/>
            <person name="Looney B."/>
            <person name="Konkel Z."/>
            <person name="Slot J.C."/>
            <person name="Sakamoto Y."/>
            <person name="Steenwyk J.L."/>
            <person name="Rokas A."/>
            <person name="Carro J."/>
            <person name="Camarero S."/>
            <person name="Ferreira P."/>
            <person name="Molpeceres G."/>
            <person name="Ruiz-Duenas F.J."/>
            <person name="Serrano A."/>
            <person name="Henrissat B."/>
            <person name="Drula E."/>
            <person name="Hughes K.W."/>
            <person name="Mata J.L."/>
            <person name="Ishikawa N.K."/>
            <person name="Vargas-Isla R."/>
            <person name="Ushijima S."/>
            <person name="Smith C.A."/>
            <person name="Ahrendt S."/>
            <person name="Andreopoulos W."/>
            <person name="He G."/>
            <person name="Labutti K."/>
            <person name="Lipzen A."/>
            <person name="Ng V."/>
            <person name="Sandor L."/>
            <person name="Barry K."/>
            <person name="Martinez A.T."/>
            <person name="Xiao Y."/>
            <person name="Gibbons J.G."/>
            <person name="Terashima K."/>
            <person name="Hibbett D.S."/>
            <person name="Grigoriev I.V."/>
        </authorList>
    </citation>
    <scope>NUCLEOTIDE SEQUENCE</scope>
    <source>
        <strain evidence="3">TFB9207</strain>
    </source>
</reference>
<dbReference type="PANTHER" id="PTHR40465:SF1">
    <property type="entry name" value="DUF6534 DOMAIN-CONTAINING PROTEIN"/>
    <property type="match status" value="1"/>
</dbReference>
<feature type="transmembrane region" description="Helical" evidence="1">
    <location>
        <begin position="207"/>
        <end position="235"/>
    </location>
</feature>
<dbReference type="EMBL" id="MU806057">
    <property type="protein sequence ID" value="KAJ3840966.1"/>
    <property type="molecule type" value="Genomic_DNA"/>
</dbReference>
<evidence type="ECO:0000256" key="1">
    <source>
        <dbReference type="SAM" id="Phobius"/>
    </source>
</evidence>
<dbReference type="Pfam" id="PF20152">
    <property type="entry name" value="DUF6534"/>
    <property type="match status" value="1"/>
</dbReference>
<feature type="transmembrane region" description="Helical" evidence="1">
    <location>
        <begin position="56"/>
        <end position="80"/>
    </location>
</feature>
<name>A0AA38PE99_9AGAR</name>
<keyword evidence="1" id="KW-1133">Transmembrane helix</keyword>
<gene>
    <name evidence="3" type="ORF">F5878DRAFT_42691</name>
</gene>
<feature type="transmembrane region" description="Helical" evidence="1">
    <location>
        <begin position="172"/>
        <end position="195"/>
    </location>
</feature>
<feature type="domain" description="DUF6534" evidence="2">
    <location>
        <begin position="180"/>
        <end position="263"/>
    </location>
</feature>
<comment type="caution">
    <text evidence="3">The sequence shown here is derived from an EMBL/GenBank/DDBJ whole genome shotgun (WGS) entry which is preliminary data.</text>
</comment>
<evidence type="ECO:0000313" key="4">
    <source>
        <dbReference type="Proteomes" id="UP001163846"/>
    </source>
</evidence>
<evidence type="ECO:0000313" key="3">
    <source>
        <dbReference type="EMBL" id="KAJ3840966.1"/>
    </source>
</evidence>
<accession>A0AA38PE99</accession>
<organism evidence="3 4">
    <name type="scientific">Lentinula raphanica</name>
    <dbReference type="NCBI Taxonomy" id="153919"/>
    <lineage>
        <taxon>Eukaryota</taxon>
        <taxon>Fungi</taxon>
        <taxon>Dikarya</taxon>
        <taxon>Basidiomycota</taxon>
        <taxon>Agaricomycotina</taxon>
        <taxon>Agaricomycetes</taxon>
        <taxon>Agaricomycetidae</taxon>
        <taxon>Agaricales</taxon>
        <taxon>Marasmiineae</taxon>
        <taxon>Omphalotaceae</taxon>
        <taxon>Lentinula</taxon>
    </lineage>
</organism>
<keyword evidence="4" id="KW-1185">Reference proteome</keyword>
<feature type="transmembrane region" description="Helical" evidence="1">
    <location>
        <begin position="100"/>
        <end position="119"/>
    </location>
</feature>
<sequence>MPTWTLNGLSFGINIGETYGGMMVGLLISTLLCGVAGIQAAIFFCAKKTDPLSHKIAVAILWVLDVLQLCFVFNATYFYVVDQVVPKSVLLTLLNATFKQIQVFMTTLATSLTKLFYMGRLWKLRQFISKWILIGMIFLLVCDYGLGTVFSYEVFTVDFLHDLLTISFKPVVLLSMCSTVASDFLVGGALIYVFAKSNTNLSWTNSSLTMLIAYLVNTGIATGLFSVAVIIAYAIGVENPVFIFSEVALPQLYINCCLSMFNASVYFQTEPGSQRSAIIHIFPNFHDDPRNYNILYADCAGQPCRSLSTNNSGSAINAKLSSSEMASDMNVPTINEIGLPLFKVVKVNEPQRAVRQIPVEVVVQRTQHAVTSDIRNARGDTVVVPP</sequence>
<proteinExistence type="predicted"/>
<evidence type="ECO:0000259" key="2">
    <source>
        <dbReference type="Pfam" id="PF20152"/>
    </source>
</evidence>
<keyword evidence="1" id="KW-0812">Transmembrane</keyword>
<feature type="transmembrane region" description="Helical" evidence="1">
    <location>
        <begin position="20"/>
        <end position="44"/>
    </location>
</feature>